<dbReference type="InParanoid" id="A0A165IWF9"/>
<dbReference type="EMBL" id="KV425980">
    <property type="protein sequence ID" value="KZV93972.1"/>
    <property type="molecule type" value="Genomic_DNA"/>
</dbReference>
<feature type="chain" id="PRO_5007859612" description="CBM1 domain-containing protein" evidence="1">
    <location>
        <begin position="20"/>
        <end position="82"/>
    </location>
</feature>
<organism evidence="2 3">
    <name type="scientific">Exidia glandulosa HHB12029</name>
    <dbReference type="NCBI Taxonomy" id="1314781"/>
    <lineage>
        <taxon>Eukaryota</taxon>
        <taxon>Fungi</taxon>
        <taxon>Dikarya</taxon>
        <taxon>Basidiomycota</taxon>
        <taxon>Agaricomycotina</taxon>
        <taxon>Agaricomycetes</taxon>
        <taxon>Auriculariales</taxon>
        <taxon>Exidiaceae</taxon>
        <taxon>Exidia</taxon>
    </lineage>
</organism>
<name>A0A165IWF9_EXIGL</name>
<keyword evidence="3" id="KW-1185">Reference proteome</keyword>
<feature type="signal peptide" evidence="1">
    <location>
        <begin position="1"/>
        <end position="19"/>
    </location>
</feature>
<evidence type="ECO:0000313" key="2">
    <source>
        <dbReference type="EMBL" id="KZV93972.1"/>
    </source>
</evidence>
<evidence type="ECO:0000256" key="1">
    <source>
        <dbReference type="SAM" id="SignalP"/>
    </source>
</evidence>
<proteinExistence type="predicted"/>
<sequence length="82" mass="8783">MRFPTTWLIVALACTFTSAAGSPLLPHCEQNDVGIIVCDGGPPIPRSGPCLPNEGGVIICDPERPIPAESSVEVDRVRWVQE</sequence>
<gene>
    <name evidence="2" type="ORF">EXIGLDRAFT_737555</name>
</gene>
<keyword evidence="1" id="KW-0732">Signal</keyword>
<reference evidence="2 3" key="1">
    <citation type="journal article" date="2016" name="Mol. Biol. Evol.">
        <title>Comparative Genomics of Early-Diverging Mushroom-Forming Fungi Provides Insights into the Origins of Lignocellulose Decay Capabilities.</title>
        <authorList>
            <person name="Nagy L.G."/>
            <person name="Riley R."/>
            <person name="Tritt A."/>
            <person name="Adam C."/>
            <person name="Daum C."/>
            <person name="Floudas D."/>
            <person name="Sun H."/>
            <person name="Yadav J.S."/>
            <person name="Pangilinan J."/>
            <person name="Larsson K.H."/>
            <person name="Matsuura K."/>
            <person name="Barry K."/>
            <person name="Labutti K."/>
            <person name="Kuo R."/>
            <person name="Ohm R.A."/>
            <person name="Bhattacharya S.S."/>
            <person name="Shirouzu T."/>
            <person name="Yoshinaga Y."/>
            <person name="Martin F.M."/>
            <person name="Grigoriev I.V."/>
            <person name="Hibbett D.S."/>
        </authorList>
    </citation>
    <scope>NUCLEOTIDE SEQUENCE [LARGE SCALE GENOMIC DNA]</scope>
    <source>
        <strain evidence="2 3">HHB12029</strain>
    </source>
</reference>
<accession>A0A165IWF9</accession>
<dbReference type="Proteomes" id="UP000077266">
    <property type="component" value="Unassembled WGS sequence"/>
</dbReference>
<protein>
    <recommendedName>
        <fullName evidence="4">CBM1 domain-containing protein</fullName>
    </recommendedName>
</protein>
<evidence type="ECO:0000313" key="3">
    <source>
        <dbReference type="Proteomes" id="UP000077266"/>
    </source>
</evidence>
<dbReference type="AlphaFoldDB" id="A0A165IWF9"/>
<evidence type="ECO:0008006" key="4">
    <source>
        <dbReference type="Google" id="ProtNLM"/>
    </source>
</evidence>